<dbReference type="GO" id="GO:0046656">
    <property type="term" value="P:folic acid biosynthetic process"/>
    <property type="evidence" value="ECO:0007669"/>
    <property type="project" value="UniProtKB-KW"/>
</dbReference>
<comment type="similarity">
    <text evidence="3">Belongs to the DHNA family.</text>
</comment>
<protein>
    <recommendedName>
        <fullName evidence="4">dihydroneopterin aldolase</fullName>
        <ecNumber evidence="4">4.1.2.25</ecNumber>
    </recommendedName>
    <alternativeName>
        <fullName evidence="7">7,8-dihydroneopterin aldolase</fullName>
    </alternativeName>
</protein>
<comment type="pathway">
    <text evidence="2">Cofactor biosynthesis; tetrahydrofolate biosynthesis; 2-amino-4-hydroxy-6-hydroxymethyl-7,8-dihydropteridine diphosphate from 7,8-dihydroneopterin triphosphate: step 3/4.</text>
</comment>
<dbReference type="InterPro" id="IPR006156">
    <property type="entry name" value="Dihydroneopterin_aldolase"/>
</dbReference>
<dbReference type="GO" id="GO:0004150">
    <property type="term" value="F:dihydroneopterin aldolase activity"/>
    <property type="evidence" value="ECO:0007669"/>
    <property type="project" value="UniProtKB-EC"/>
</dbReference>
<evidence type="ECO:0000256" key="4">
    <source>
        <dbReference type="ARBA" id="ARBA00013043"/>
    </source>
</evidence>
<reference evidence="9" key="1">
    <citation type="submission" date="2020-05" db="EMBL/GenBank/DDBJ databases">
        <authorList>
            <person name="Chiriac C."/>
            <person name="Salcher M."/>
            <person name="Ghai R."/>
            <person name="Kavagutti S V."/>
        </authorList>
    </citation>
    <scope>NUCLEOTIDE SEQUENCE</scope>
</reference>
<name>A0A6J7J479_9ZZZZ</name>
<dbReference type="NCBIfam" id="TIGR00526">
    <property type="entry name" value="folB_dom"/>
    <property type="match status" value="1"/>
</dbReference>
<dbReference type="PANTHER" id="PTHR42844:SF1">
    <property type="entry name" value="DIHYDRONEOPTERIN ALDOLASE 1-RELATED"/>
    <property type="match status" value="1"/>
</dbReference>
<evidence type="ECO:0000256" key="7">
    <source>
        <dbReference type="ARBA" id="ARBA00032903"/>
    </source>
</evidence>
<sequence>MSDRITITGIRGFGFHGVFEHERREGQEFIADVELEVSTREAARTDDLAASVDYGEAANRVHAILVGEPVDLIETVAERISAALLAMVGVLGVVVTVHKPSAPIVVPFSDVSVTIARP</sequence>
<evidence type="ECO:0000256" key="2">
    <source>
        <dbReference type="ARBA" id="ARBA00005013"/>
    </source>
</evidence>
<proteinExistence type="inferred from homology"/>
<evidence type="ECO:0000256" key="6">
    <source>
        <dbReference type="ARBA" id="ARBA00023239"/>
    </source>
</evidence>
<dbReference type="InterPro" id="IPR006157">
    <property type="entry name" value="FolB_dom"/>
</dbReference>
<keyword evidence="5" id="KW-0289">Folate biosynthesis</keyword>
<organism evidence="9">
    <name type="scientific">freshwater metagenome</name>
    <dbReference type="NCBI Taxonomy" id="449393"/>
    <lineage>
        <taxon>unclassified sequences</taxon>
        <taxon>metagenomes</taxon>
        <taxon>ecological metagenomes</taxon>
    </lineage>
</organism>
<evidence type="ECO:0000256" key="1">
    <source>
        <dbReference type="ARBA" id="ARBA00001353"/>
    </source>
</evidence>
<dbReference type="SUPFAM" id="SSF55620">
    <property type="entry name" value="Tetrahydrobiopterin biosynthesis enzymes-like"/>
    <property type="match status" value="1"/>
</dbReference>
<dbReference type="NCBIfam" id="TIGR00525">
    <property type="entry name" value="folB"/>
    <property type="match status" value="1"/>
</dbReference>
<dbReference type="SMART" id="SM00905">
    <property type="entry name" value="FolB"/>
    <property type="match status" value="1"/>
</dbReference>
<evidence type="ECO:0000259" key="8">
    <source>
        <dbReference type="SMART" id="SM00905"/>
    </source>
</evidence>
<dbReference type="AlphaFoldDB" id="A0A6J7J479"/>
<dbReference type="EMBL" id="CAFBNE010000015">
    <property type="protein sequence ID" value="CAB4937909.1"/>
    <property type="molecule type" value="Genomic_DNA"/>
</dbReference>
<dbReference type="PANTHER" id="PTHR42844">
    <property type="entry name" value="DIHYDRONEOPTERIN ALDOLASE 1-RELATED"/>
    <property type="match status" value="1"/>
</dbReference>
<dbReference type="GO" id="GO:0005737">
    <property type="term" value="C:cytoplasm"/>
    <property type="evidence" value="ECO:0007669"/>
    <property type="project" value="TreeGrafter"/>
</dbReference>
<dbReference type="Gene3D" id="3.30.1130.10">
    <property type="match status" value="1"/>
</dbReference>
<feature type="domain" description="Dihydroneopterin aldolase/epimerase" evidence="8">
    <location>
        <begin position="5"/>
        <end position="117"/>
    </location>
</feature>
<evidence type="ECO:0000256" key="3">
    <source>
        <dbReference type="ARBA" id="ARBA00005708"/>
    </source>
</evidence>
<accession>A0A6J7J479</accession>
<evidence type="ECO:0000313" key="9">
    <source>
        <dbReference type="EMBL" id="CAB4937909.1"/>
    </source>
</evidence>
<dbReference type="EC" id="4.1.2.25" evidence="4"/>
<keyword evidence="6" id="KW-0456">Lyase</keyword>
<comment type="catalytic activity">
    <reaction evidence="1">
        <text>7,8-dihydroneopterin = 6-hydroxymethyl-7,8-dihydropterin + glycolaldehyde</text>
        <dbReference type="Rhea" id="RHEA:10540"/>
        <dbReference type="ChEBI" id="CHEBI:17001"/>
        <dbReference type="ChEBI" id="CHEBI:17071"/>
        <dbReference type="ChEBI" id="CHEBI:44841"/>
        <dbReference type="EC" id="4.1.2.25"/>
    </reaction>
</comment>
<gene>
    <name evidence="9" type="ORF">UFOPK3772_00697</name>
</gene>
<dbReference type="Pfam" id="PF02152">
    <property type="entry name" value="FolB"/>
    <property type="match status" value="1"/>
</dbReference>
<dbReference type="InterPro" id="IPR043133">
    <property type="entry name" value="GTP-CH-I_C/QueF"/>
</dbReference>
<evidence type="ECO:0000256" key="5">
    <source>
        <dbReference type="ARBA" id="ARBA00022909"/>
    </source>
</evidence>